<comment type="caution">
    <text evidence="5">The sequence shown here is derived from an EMBL/GenBank/DDBJ whole genome shotgun (WGS) entry which is preliminary data.</text>
</comment>
<dbReference type="PANTHER" id="PTHR43280:SF2">
    <property type="entry name" value="HTH-TYPE TRANSCRIPTIONAL REGULATOR EXSA"/>
    <property type="match status" value="1"/>
</dbReference>
<dbReference type="Pfam" id="PF12833">
    <property type="entry name" value="HTH_18"/>
    <property type="match status" value="1"/>
</dbReference>
<evidence type="ECO:0000313" key="6">
    <source>
        <dbReference type="Proteomes" id="UP000051950"/>
    </source>
</evidence>
<dbReference type="SUPFAM" id="SSF51215">
    <property type="entry name" value="Regulatory protein AraC"/>
    <property type="match status" value="1"/>
</dbReference>
<evidence type="ECO:0000256" key="3">
    <source>
        <dbReference type="ARBA" id="ARBA00023163"/>
    </source>
</evidence>
<dbReference type="Proteomes" id="UP000051950">
    <property type="component" value="Unassembled WGS sequence"/>
</dbReference>
<dbReference type="SUPFAM" id="SSF46689">
    <property type="entry name" value="Homeodomain-like"/>
    <property type="match status" value="2"/>
</dbReference>
<dbReference type="SMART" id="SM00342">
    <property type="entry name" value="HTH_ARAC"/>
    <property type="match status" value="1"/>
</dbReference>
<keyword evidence="2" id="KW-0238">DNA-binding</keyword>
<dbReference type="InterPro" id="IPR018060">
    <property type="entry name" value="HTH_AraC"/>
</dbReference>
<keyword evidence="3" id="KW-0804">Transcription</keyword>
<evidence type="ECO:0000256" key="1">
    <source>
        <dbReference type="ARBA" id="ARBA00023015"/>
    </source>
</evidence>
<proteinExistence type="predicted"/>
<dbReference type="Gene3D" id="1.10.10.60">
    <property type="entry name" value="Homeodomain-like"/>
    <property type="match status" value="2"/>
</dbReference>
<protein>
    <recommendedName>
        <fullName evidence="4">HTH araC/xylS-type domain-containing protein</fullName>
    </recommendedName>
</protein>
<dbReference type="PANTHER" id="PTHR43280">
    <property type="entry name" value="ARAC-FAMILY TRANSCRIPTIONAL REGULATOR"/>
    <property type="match status" value="1"/>
</dbReference>
<evidence type="ECO:0000313" key="5">
    <source>
        <dbReference type="EMBL" id="KRT15511.1"/>
    </source>
</evidence>
<dbReference type="PROSITE" id="PS01124">
    <property type="entry name" value="HTH_ARAC_FAMILY_2"/>
    <property type="match status" value="1"/>
</dbReference>
<dbReference type="RefSeq" id="WP_057932960.1">
    <property type="nucleotide sequence ID" value="NZ_LMZQ01000009.1"/>
</dbReference>
<dbReference type="GO" id="GO:0003700">
    <property type="term" value="F:DNA-binding transcription factor activity"/>
    <property type="evidence" value="ECO:0007669"/>
    <property type="project" value="InterPro"/>
</dbReference>
<dbReference type="AlphaFoldDB" id="A0A0T5VNS5"/>
<evidence type="ECO:0000259" key="4">
    <source>
        <dbReference type="PROSITE" id="PS01124"/>
    </source>
</evidence>
<gene>
    <name evidence="5" type="ORF">ASU31_14265</name>
</gene>
<dbReference type="STRING" id="687842.ASU31_14265"/>
<keyword evidence="1" id="KW-0805">Transcription regulation</keyword>
<dbReference type="InterPro" id="IPR009057">
    <property type="entry name" value="Homeodomain-like_sf"/>
</dbReference>
<dbReference type="OrthoDB" id="642439at2"/>
<dbReference type="InterPro" id="IPR037923">
    <property type="entry name" value="HTH-like"/>
</dbReference>
<feature type="domain" description="HTH araC/xylS-type" evidence="4">
    <location>
        <begin position="203"/>
        <end position="301"/>
    </location>
</feature>
<name>A0A0T5VNS5_9SPHI</name>
<sequence>MYLTSLPDHSNPDFDQDLHFRRFKVQNVVFNTVSSYSFCDDHVGCLSFKTILKGEEWYGINKRKLAIRPGQFLILNDEQNYSCKIDTMDKVRGLSVFFQKDFAAQVFQDTLKSEVGLLDNPFYRNNEQPEFFQTLNDIDPELQLQLATLISGLENNDYDDGAEEQLFFLLRYLIRTLKSDTEKIAGVSAIKPSSKIEIYRRLCIAKDFLHSTFMEKPDLKLLGSIACLSVPQLIRQFKSVFKVTPHQYLIQIKLKQAVDLLKNTDKPIHEITWSCGFENVSAFCRAFKSAYGFQPLMFRKTQA</sequence>
<dbReference type="EMBL" id="LMZQ01000009">
    <property type="protein sequence ID" value="KRT15511.1"/>
    <property type="molecule type" value="Genomic_DNA"/>
</dbReference>
<evidence type="ECO:0000256" key="2">
    <source>
        <dbReference type="ARBA" id="ARBA00023125"/>
    </source>
</evidence>
<accession>A0A0T5VNS5</accession>
<dbReference type="GO" id="GO:0043565">
    <property type="term" value="F:sequence-specific DNA binding"/>
    <property type="evidence" value="ECO:0007669"/>
    <property type="project" value="InterPro"/>
</dbReference>
<keyword evidence="6" id="KW-1185">Reference proteome</keyword>
<reference evidence="5 6" key="1">
    <citation type="submission" date="2015-11" db="EMBL/GenBank/DDBJ databases">
        <title>Sequence of Pedobacter ginsenosidimutans.</title>
        <authorList>
            <person name="Carson E."/>
            <person name="Keyser V."/>
            <person name="Newman J."/>
            <person name="Miller J."/>
        </authorList>
    </citation>
    <scope>NUCLEOTIDE SEQUENCE [LARGE SCALE GENOMIC DNA]</scope>
    <source>
        <strain evidence="5 6">KACC 14530</strain>
    </source>
</reference>
<organism evidence="5 6">
    <name type="scientific">Pedobacter ginsenosidimutans</name>
    <dbReference type="NCBI Taxonomy" id="687842"/>
    <lineage>
        <taxon>Bacteria</taxon>
        <taxon>Pseudomonadati</taxon>
        <taxon>Bacteroidota</taxon>
        <taxon>Sphingobacteriia</taxon>
        <taxon>Sphingobacteriales</taxon>
        <taxon>Sphingobacteriaceae</taxon>
        <taxon>Pedobacter</taxon>
    </lineage>
</organism>